<evidence type="ECO:0000256" key="8">
    <source>
        <dbReference type="ARBA" id="ARBA00023136"/>
    </source>
</evidence>
<evidence type="ECO:0000313" key="12">
    <source>
        <dbReference type="EMBL" id="JAB68787.1"/>
    </source>
</evidence>
<dbReference type="InterPro" id="IPR001128">
    <property type="entry name" value="Cyt_P450"/>
</dbReference>
<evidence type="ECO:0000256" key="9">
    <source>
        <dbReference type="PIRSR" id="PIRSR602401-1"/>
    </source>
</evidence>
<dbReference type="PRINTS" id="PR00463">
    <property type="entry name" value="EP450I"/>
</dbReference>
<dbReference type="Pfam" id="PF00067">
    <property type="entry name" value="p450"/>
    <property type="match status" value="1"/>
</dbReference>
<keyword evidence="11" id="KW-0812">Transmembrane</keyword>
<organism evidence="12">
    <name type="scientific">Ixodes ricinus</name>
    <name type="common">Common tick</name>
    <name type="synonym">Acarus ricinus</name>
    <dbReference type="NCBI Taxonomy" id="34613"/>
    <lineage>
        <taxon>Eukaryota</taxon>
        <taxon>Metazoa</taxon>
        <taxon>Ecdysozoa</taxon>
        <taxon>Arthropoda</taxon>
        <taxon>Chelicerata</taxon>
        <taxon>Arachnida</taxon>
        <taxon>Acari</taxon>
        <taxon>Parasitiformes</taxon>
        <taxon>Ixodida</taxon>
        <taxon>Ixodoidea</taxon>
        <taxon>Ixodidae</taxon>
        <taxon>Ixodinae</taxon>
        <taxon>Ixodes</taxon>
    </lineage>
</organism>
<dbReference type="EMBL" id="GANP01015681">
    <property type="protein sequence ID" value="JAB68787.1"/>
    <property type="molecule type" value="mRNA"/>
</dbReference>
<keyword evidence="10" id="KW-0560">Oxidoreductase</keyword>
<dbReference type="PRINTS" id="PR00385">
    <property type="entry name" value="P450"/>
</dbReference>
<dbReference type="PANTHER" id="PTHR24291:SF189">
    <property type="entry name" value="CYTOCHROME P450 4C3-RELATED"/>
    <property type="match status" value="1"/>
</dbReference>
<dbReference type="GO" id="GO:0005789">
    <property type="term" value="C:endoplasmic reticulum membrane"/>
    <property type="evidence" value="ECO:0007669"/>
    <property type="project" value="UniProtKB-SubCell"/>
</dbReference>
<proteinExistence type="evidence at transcript level"/>
<dbReference type="InterPro" id="IPR050196">
    <property type="entry name" value="Cytochrome_P450_Monoox"/>
</dbReference>
<evidence type="ECO:0000256" key="5">
    <source>
        <dbReference type="ARBA" id="ARBA00022824"/>
    </source>
</evidence>
<reference evidence="12" key="1">
    <citation type="journal article" date="2015" name="Sci. Rep.">
        <title>Tissue- and time-dependent transcription in Ixodes ricinus salivary glands and midguts when blood feeding on the vertebrate host.</title>
        <authorList>
            <person name="Kotsyfakis M."/>
            <person name="Schwarz A."/>
            <person name="Erhart J."/>
            <person name="Ribeiro J.M."/>
        </authorList>
    </citation>
    <scope>NUCLEOTIDE SEQUENCE</scope>
    <source>
        <tissue evidence="12">Salivary gland and midgut</tissue>
    </source>
</reference>
<dbReference type="PANTHER" id="PTHR24291">
    <property type="entry name" value="CYTOCHROME P450 FAMILY 4"/>
    <property type="match status" value="1"/>
</dbReference>
<feature type="binding site" description="axial binding residue" evidence="9">
    <location>
        <position position="492"/>
    </location>
    <ligand>
        <name>heme</name>
        <dbReference type="ChEBI" id="CHEBI:30413"/>
    </ligand>
    <ligandPart>
        <name>Fe</name>
        <dbReference type="ChEBI" id="CHEBI:18248"/>
    </ligandPart>
</feature>
<name>V5H3C9_IXORI</name>
<sequence>MASVSRVAMFTVEDVLPVLSALVVYASILAASLISCLVLFLSYIKTRQLKTWKFMKKFPGSSSTMPMIPMLSTWKIHRTLSKQAHLVDYGTQVFQLAAGSSLCFKKQGMFRFYDGTQAVLAIFTADPVEELLTSNVILDKGKEYDIIRPWLASGLLTSAGSKWRLRRKLLTPAFHFRILEDFLPVVNAQSRVFVENFRSQGKERSYNIVPPVTMCTLDIICETIMGYVINAQKNKCSDYVQAIQVVGEAFTRRLESPAFWIEPIFRLSQSGRQFFDSIKELHEFTTKVIQERKKELQKEPQEAFDNADDDDVYGLKSSHKRPFLDILLREHLKDPRNFTEEDVREEVDTFMFEGHDTTAMGISWALYLIGLYREHQDLIHQELDSIFGDDKVRQITSNDLKEMKYLECCLKESQRLYPSVPFIARTCSEDLVIAGNTVPKGATVQVPIYNLHRDETVFPKPEEFIPERFLPENAKGRHPFAYVPFSAGPRNCIGQRFAMMEEKIVVAHVLRNYTLRSLHHRDTIRVVAEMVLRPKNGLFVQVLPR</sequence>
<keyword evidence="6 9" id="KW-0408">Iron</keyword>
<keyword evidence="4 9" id="KW-0349">Heme</keyword>
<evidence type="ECO:0000256" key="10">
    <source>
        <dbReference type="RuleBase" id="RU000461"/>
    </source>
</evidence>
<dbReference type="GO" id="GO:0020037">
    <property type="term" value="F:heme binding"/>
    <property type="evidence" value="ECO:0007669"/>
    <property type="project" value="InterPro"/>
</dbReference>
<dbReference type="Gene3D" id="1.10.630.10">
    <property type="entry name" value="Cytochrome P450"/>
    <property type="match status" value="1"/>
</dbReference>
<evidence type="ECO:0000256" key="6">
    <source>
        <dbReference type="ARBA" id="ARBA00023004"/>
    </source>
</evidence>
<keyword evidence="11" id="KW-1133">Transmembrane helix</keyword>
<comment type="subcellular location">
    <subcellularLocation>
        <location evidence="2">Endoplasmic reticulum membrane</location>
    </subcellularLocation>
</comment>
<keyword evidence="8 11" id="KW-0472">Membrane</keyword>
<evidence type="ECO:0000256" key="3">
    <source>
        <dbReference type="ARBA" id="ARBA00010617"/>
    </source>
</evidence>
<dbReference type="AlphaFoldDB" id="V5H3C9"/>
<protein>
    <submittedName>
        <fullName evidence="12">Putative cytochrome p450 4w1</fullName>
    </submittedName>
</protein>
<evidence type="ECO:0000256" key="7">
    <source>
        <dbReference type="ARBA" id="ARBA00023033"/>
    </source>
</evidence>
<comment type="similarity">
    <text evidence="3 10">Belongs to the cytochrome P450 family.</text>
</comment>
<dbReference type="CDD" id="cd20628">
    <property type="entry name" value="CYP4"/>
    <property type="match status" value="1"/>
</dbReference>
<dbReference type="InterPro" id="IPR002401">
    <property type="entry name" value="Cyt_P450_E_grp-I"/>
</dbReference>
<comment type="cofactor">
    <cofactor evidence="1 9">
        <name>heme</name>
        <dbReference type="ChEBI" id="CHEBI:30413"/>
    </cofactor>
</comment>
<dbReference type="GO" id="GO:0005506">
    <property type="term" value="F:iron ion binding"/>
    <property type="evidence" value="ECO:0007669"/>
    <property type="project" value="InterPro"/>
</dbReference>
<evidence type="ECO:0000256" key="11">
    <source>
        <dbReference type="SAM" id="Phobius"/>
    </source>
</evidence>
<dbReference type="InterPro" id="IPR036396">
    <property type="entry name" value="Cyt_P450_sf"/>
</dbReference>
<feature type="transmembrane region" description="Helical" evidence="11">
    <location>
        <begin position="20"/>
        <end position="44"/>
    </location>
</feature>
<dbReference type="SUPFAM" id="SSF48264">
    <property type="entry name" value="Cytochrome P450"/>
    <property type="match status" value="1"/>
</dbReference>
<dbReference type="PROSITE" id="PS00086">
    <property type="entry name" value="CYTOCHROME_P450"/>
    <property type="match status" value="1"/>
</dbReference>
<dbReference type="InterPro" id="IPR017972">
    <property type="entry name" value="Cyt_P450_CS"/>
</dbReference>
<evidence type="ECO:0000256" key="2">
    <source>
        <dbReference type="ARBA" id="ARBA00004586"/>
    </source>
</evidence>
<dbReference type="GO" id="GO:0004497">
    <property type="term" value="F:monooxygenase activity"/>
    <property type="evidence" value="ECO:0007669"/>
    <property type="project" value="UniProtKB-KW"/>
</dbReference>
<evidence type="ECO:0000256" key="1">
    <source>
        <dbReference type="ARBA" id="ARBA00001971"/>
    </source>
</evidence>
<keyword evidence="7 10" id="KW-0503">Monooxygenase</keyword>
<dbReference type="GO" id="GO:0016705">
    <property type="term" value="F:oxidoreductase activity, acting on paired donors, with incorporation or reduction of molecular oxygen"/>
    <property type="evidence" value="ECO:0007669"/>
    <property type="project" value="InterPro"/>
</dbReference>
<keyword evidence="5" id="KW-0256">Endoplasmic reticulum</keyword>
<keyword evidence="9 10" id="KW-0479">Metal-binding</keyword>
<evidence type="ECO:0000256" key="4">
    <source>
        <dbReference type="ARBA" id="ARBA00022617"/>
    </source>
</evidence>
<accession>V5H3C9</accession>